<keyword evidence="3" id="KW-1185">Reference proteome</keyword>
<organism evidence="2 3">
    <name type="scientific">Thermincola potens (strain JR)</name>
    <dbReference type="NCBI Taxonomy" id="635013"/>
    <lineage>
        <taxon>Bacteria</taxon>
        <taxon>Bacillati</taxon>
        <taxon>Bacillota</taxon>
        <taxon>Clostridia</taxon>
        <taxon>Eubacteriales</taxon>
        <taxon>Thermincolaceae</taxon>
        <taxon>Thermincola</taxon>
    </lineage>
</organism>
<keyword evidence="1" id="KW-0812">Transmembrane</keyword>
<evidence type="ECO:0000256" key="1">
    <source>
        <dbReference type="SAM" id="Phobius"/>
    </source>
</evidence>
<dbReference type="AlphaFoldDB" id="D5XCB6"/>
<proteinExistence type="predicted"/>
<reference evidence="2 3" key="1">
    <citation type="submission" date="2010-05" db="EMBL/GenBank/DDBJ databases">
        <title>Complete sequence of Thermincola sp. JR.</title>
        <authorList>
            <consortium name="US DOE Joint Genome Institute"/>
            <person name="Lucas S."/>
            <person name="Copeland A."/>
            <person name="Lapidus A."/>
            <person name="Cheng J.-F."/>
            <person name="Bruce D."/>
            <person name="Goodwin L."/>
            <person name="Pitluck S."/>
            <person name="Chertkov O."/>
            <person name="Detter J.C."/>
            <person name="Han C."/>
            <person name="Tapia R."/>
            <person name="Land M."/>
            <person name="Hauser L."/>
            <person name="Kyrpides N."/>
            <person name="Mikhailova N."/>
            <person name="Hazen T.C."/>
            <person name="Woyke T."/>
        </authorList>
    </citation>
    <scope>NUCLEOTIDE SEQUENCE [LARGE SCALE GENOMIC DNA]</scope>
    <source>
        <strain evidence="2 3">JR</strain>
    </source>
</reference>
<sequence>MYETMAIGLVSFAAWLLNIPMGYWRSGARKFSLRWFLAVHLTVPLIFVLRVKAGLGYGYIPELVLFAVSGQLLGGKLNELA</sequence>
<keyword evidence="1" id="KW-0472">Membrane</keyword>
<dbReference type="Proteomes" id="UP000002377">
    <property type="component" value="Chromosome"/>
</dbReference>
<keyword evidence="1" id="KW-1133">Transmembrane helix</keyword>
<evidence type="ECO:0000313" key="3">
    <source>
        <dbReference type="Proteomes" id="UP000002377"/>
    </source>
</evidence>
<dbReference type="KEGG" id="tjr:TherJR_2734"/>
<feature type="transmembrane region" description="Helical" evidence="1">
    <location>
        <begin position="6"/>
        <end position="24"/>
    </location>
</feature>
<dbReference type="RefSeq" id="WP_013121558.1">
    <property type="nucleotide sequence ID" value="NC_014152.1"/>
</dbReference>
<accession>D5XCB6</accession>
<gene>
    <name evidence="2" type="ordered locus">TherJR_2734</name>
</gene>
<feature type="transmembrane region" description="Helical" evidence="1">
    <location>
        <begin position="31"/>
        <end position="49"/>
    </location>
</feature>
<evidence type="ECO:0000313" key="2">
    <source>
        <dbReference type="EMBL" id="ADG83568.1"/>
    </source>
</evidence>
<dbReference type="OrthoDB" id="5397176at2"/>
<dbReference type="HOGENOM" id="CLU_166570_0_0_9"/>
<feature type="transmembrane region" description="Helical" evidence="1">
    <location>
        <begin position="55"/>
        <end position="74"/>
    </location>
</feature>
<protein>
    <submittedName>
        <fullName evidence="2">Uncharacterized protein</fullName>
    </submittedName>
</protein>
<dbReference type="STRING" id="635013.TherJR_2734"/>
<name>D5XCB6_THEPJ</name>
<dbReference type="EMBL" id="CP002028">
    <property type="protein sequence ID" value="ADG83568.1"/>
    <property type="molecule type" value="Genomic_DNA"/>
</dbReference>
<dbReference type="eggNOG" id="ENOG5031TDW">
    <property type="taxonomic scope" value="Bacteria"/>
</dbReference>